<dbReference type="OrthoDB" id="4655872at2759"/>
<comment type="caution">
    <text evidence="3">The sequence shown here is derived from an EMBL/GenBank/DDBJ whole genome shotgun (WGS) entry which is preliminary data.</text>
</comment>
<proteinExistence type="predicted"/>
<name>A0A395RHA5_9HYPO</name>
<dbReference type="AlphaFoldDB" id="A0A395RHA5"/>
<dbReference type="EMBL" id="PXOG01000378">
    <property type="protein sequence ID" value="RGP59465.1"/>
    <property type="molecule type" value="Genomic_DNA"/>
</dbReference>
<protein>
    <recommendedName>
        <fullName evidence="2">2EXR domain-containing protein</fullName>
    </recommendedName>
</protein>
<evidence type="ECO:0000259" key="2">
    <source>
        <dbReference type="Pfam" id="PF20150"/>
    </source>
</evidence>
<feature type="domain" description="2EXR" evidence="2">
    <location>
        <begin position="44"/>
        <end position="188"/>
    </location>
</feature>
<organism evidence="3 4">
    <name type="scientific">Fusarium longipes</name>
    <dbReference type="NCBI Taxonomy" id="694270"/>
    <lineage>
        <taxon>Eukaryota</taxon>
        <taxon>Fungi</taxon>
        <taxon>Dikarya</taxon>
        <taxon>Ascomycota</taxon>
        <taxon>Pezizomycotina</taxon>
        <taxon>Sordariomycetes</taxon>
        <taxon>Hypocreomycetidae</taxon>
        <taxon>Hypocreales</taxon>
        <taxon>Nectriaceae</taxon>
        <taxon>Fusarium</taxon>
    </lineage>
</organism>
<dbReference type="Pfam" id="PF20150">
    <property type="entry name" value="2EXR"/>
    <property type="match status" value="1"/>
</dbReference>
<dbReference type="STRING" id="694270.A0A395RHA5"/>
<reference evidence="3 4" key="1">
    <citation type="journal article" date="2018" name="PLoS Pathog.">
        <title>Evolution of structural diversity of trichothecenes, a family of toxins produced by plant pathogenic and entomopathogenic fungi.</title>
        <authorList>
            <person name="Proctor R.H."/>
            <person name="McCormick S.P."/>
            <person name="Kim H.S."/>
            <person name="Cardoza R.E."/>
            <person name="Stanley A.M."/>
            <person name="Lindo L."/>
            <person name="Kelly A."/>
            <person name="Brown D.W."/>
            <person name="Lee T."/>
            <person name="Vaughan M.M."/>
            <person name="Alexander N.J."/>
            <person name="Busman M."/>
            <person name="Gutierrez S."/>
        </authorList>
    </citation>
    <scope>NUCLEOTIDE SEQUENCE [LARGE SCALE GENOMIC DNA]</scope>
    <source>
        <strain evidence="3 4">NRRL 20695</strain>
    </source>
</reference>
<evidence type="ECO:0000313" key="4">
    <source>
        <dbReference type="Proteomes" id="UP000266234"/>
    </source>
</evidence>
<feature type="region of interest" description="Disordered" evidence="1">
    <location>
        <begin position="1"/>
        <end position="25"/>
    </location>
</feature>
<feature type="region of interest" description="Disordered" evidence="1">
    <location>
        <begin position="348"/>
        <end position="371"/>
    </location>
</feature>
<evidence type="ECO:0000256" key="1">
    <source>
        <dbReference type="SAM" id="MobiDB-lite"/>
    </source>
</evidence>
<gene>
    <name evidence="3" type="ORF">FLONG3_11183</name>
</gene>
<accession>A0A395RHA5</accession>
<dbReference type="InterPro" id="IPR045518">
    <property type="entry name" value="2EXR"/>
</dbReference>
<sequence>MTAPNPDSEAQARIPNQHISSPDSPIQTIEAPLKFEIPEDCRTFSPFPRLPPEIRMQIWQSTLDTPGMHFLKIDTDWHPSTGIGRWWIKEATLFHTTSLDEVEEGDPMALEVKRERRPTHTIAGTLKPLYPTSQADISYYTNLHKQLAKLSVTCNEAAAIAKSMVKRPTTFHLDTGRLVSLNSSSDVIYLEYIPPDYYEDSIRFTKILVCPGLDQIRRVAMRYCHKWHLYRFLAQYLPNLEEFYFVDYLILRKSPATDGHNQTDIPGFPASASGEKPRRFESGNRSFFEVNETNWKINSRVVEVKLWLQEQFVKYAKLSKLNNHKNPEKVKFGVLACEWRVEPPASPKRAFVTPTKKGRNKRAHSEEHSLSRARQISLHQRPITPVEYLPYEATVHYPFVFGARGSNKYDFTFSMSL</sequence>
<keyword evidence="4" id="KW-1185">Reference proteome</keyword>
<dbReference type="Proteomes" id="UP000266234">
    <property type="component" value="Unassembled WGS sequence"/>
</dbReference>
<evidence type="ECO:0000313" key="3">
    <source>
        <dbReference type="EMBL" id="RGP59465.1"/>
    </source>
</evidence>